<dbReference type="PANTHER" id="PTHR12526:SF638">
    <property type="entry name" value="SPORE COAT PROTEIN SA"/>
    <property type="match status" value="1"/>
</dbReference>
<dbReference type="InterPro" id="IPR001296">
    <property type="entry name" value="Glyco_trans_1"/>
</dbReference>
<gene>
    <name evidence="3" type="ORF">C8P68_101499</name>
</gene>
<dbReference type="SUPFAM" id="SSF53756">
    <property type="entry name" value="UDP-Glycosyltransferase/glycogen phosphorylase"/>
    <property type="match status" value="1"/>
</dbReference>
<accession>A0A2T5JFS3</accession>
<dbReference type="InterPro" id="IPR028098">
    <property type="entry name" value="Glyco_trans_4-like_N"/>
</dbReference>
<dbReference type="Pfam" id="PF13579">
    <property type="entry name" value="Glyco_trans_4_4"/>
    <property type="match status" value="1"/>
</dbReference>
<dbReference type="Gene3D" id="3.40.50.2000">
    <property type="entry name" value="Glycogen Phosphorylase B"/>
    <property type="match status" value="2"/>
</dbReference>
<reference evidence="3 4" key="1">
    <citation type="submission" date="2018-04" db="EMBL/GenBank/DDBJ databases">
        <title>Genomic Encyclopedia of Archaeal and Bacterial Type Strains, Phase II (KMG-II): from individual species to whole genera.</title>
        <authorList>
            <person name="Goeker M."/>
        </authorList>
    </citation>
    <scope>NUCLEOTIDE SEQUENCE [LARGE SCALE GENOMIC DNA]</scope>
    <source>
        <strain evidence="3 4">DSM 26809</strain>
    </source>
</reference>
<proteinExistence type="predicted"/>
<keyword evidence="4" id="KW-1185">Reference proteome</keyword>
<sequence>MHAICVKKIYCKPLKILQINASYKPAFIYGGPTMSVAALSEALLKAGIDTEVYTTTANGKGKGDFAPGAQSVDGVKVHYFKRITGDHSHFSPALLRHLWQTVKQFDVVHIHAWWNLVSMFSALVALLRRVPVVVSPRGTLSCYTFQHRNSLVKSLFHQLIAQRLLKRTIIHTTAAMEQQNLQTVAAPRGYVIIPNFVALPAEIPNKKTSEDRPLRLLYFSRIDPKKNPDLIIKALPHVSLPCMLTFAGNGDDSYIESLKTLSNTLGVADRINWIGFRKDDKFEVMADHDIMVLPSQDENFANVVIESLSVGTAVIVSKTVGLADYVANKQLGLICDTDELSLAQQINLLANNPEKLNDIATNAPQTIRADFDDKRLTSQYIDLYHKTIGLSNNG</sequence>
<dbReference type="GO" id="GO:0016757">
    <property type="term" value="F:glycosyltransferase activity"/>
    <property type="evidence" value="ECO:0007669"/>
    <property type="project" value="InterPro"/>
</dbReference>
<evidence type="ECO:0000313" key="3">
    <source>
        <dbReference type="EMBL" id="PTR01265.1"/>
    </source>
</evidence>
<organism evidence="3 4">
    <name type="scientific">Mucilaginibacter yixingensis</name>
    <dbReference type="NCBI Taxonomy" id="1295612"/>
    <lineage>
        <taxon>Bacteria</taxon>
        <taxon>Pseudomonadati</taxon>
        <taxon>Bacteroidota</taxon>
        <taxon>Sphingobacteriia</taxon>
        <taxon>Sphingobacteriales</taxon>
        <taxon>Sphingobacteriaceae</taxon>
        <taxon>Mucilaginibacter</taxon>
    </lineage>
</organism>
<dbReference type="NCBIfam" id="NF046085">
    <property type="entry name" value="XrtY_assoc_Gly1"/>
    <property type="match status" value="1"/>
</dbReference>
<comment type="caution">
    <text evidence="3">The sequence shown here is derived from an EMBL/GenBank/DDBJ whole genome shotgun (WGS) entry which is preliminary data.</text>
</comment>
<feature type="domain" description="Glycosyltransferase subfamily 4-like N-terminal" evidence="2">
    <location>
        <begin position="30"/>
        <end position="195"/>
    </location>
</feature>
<dbReference type="AlphaFoldDB" id="A0A2T5JFS3"/>
<evidence type="ECO:0000259" key="2">
    <source>
        <dbReference type="Pfam" id="PF13579"/>
    </source>
</evidence>
<protein>
    <submittedName>
        <fullName evidence="3">Glycosyltransferase involved in cell wall biosynthesis</fullName>
    </submittedName>
</protein>
<dbReference type="PANTHER" id="PTHR12526">
    <property type="entry name" value="GLYCOSYLTRANSFERASE"/>
    <property type="match status" value="1"/>
</dbReference>
<feature type="domain" description="Glycosyl transferase family 1" evidence="1">
    <location>
        <begin position="202"/>
        <end position="365"/>
    </location>
</feature>
<keyword evidence="3" id="KW-0808">Transferase</keyword>
<dbReference type="Pfam" id="PF00534">
    <property type="entry name" value="Glycos_transf_1"/>
    <property type="match status" value="1"/>
</dbReference>
<dbReference type="EMBL" id="QAOQ01000001">
    <property type="protein sequence ID" value="PTR01265.1"/>
    <property type="molecule type" value="Genomic_DNA"/>
</dbReference>
<evidence type="ECO:0000313" key="4">
    <source>
        <dbReference type="Proteomes" id="UP000244168"/>
    </source>
</evidence>
<dbReference type="Proteomes" id="UP000244168">
    <property type="component" value="Unassembled WGS sequence"/>
</dbReference>
<name>A0A2T5JFS3_9SPHI</name>
<evidence type="ECO:0000259" key="1">
    <source>
        <dbReference type="Pfam" id="PF00534"/>
    </source>
</evidence>